<organism evidence="1 2">
    <name type="scientific">Trifolium medium</name>
    <dbReference type="NCBI Taxonomy" id="97028"/>
    <lineage>
        <taxon>Eukaryota</taxon>
        <taxon>Viridiplantae</taxon>
        <taxon>Streptophyta</taxon>
        <taxon>Embryophyta</taxon>
        <taxon>Tracheophyta</taxon>
        <taxon>Spermatophyta</taxon>
        <taxon>Magnoliopsida</taxon>
        <taxon>eudicotyledons</taxon>
        <taxon>Gunneridae</taxon>
        <taxon>Pentapetalae</taxon>
        <taxon>rosids</taxon>
        <taxon>fabids</taxon>
        <taxon>Fabales</taxon>
        <taxon>Fabaceae</taxon>
        <taxon>Papilionoideae</taxon>
        <taxon>50 kb inversion clade</taxon>
        <taxon>NPAAA clade</taxon>
        <taxon>Hologalegina</taxon>
        <taxon>IRL clade</taxon>
        <taxon>Trifolieae</taxon>
        <taxon>Trifolium</taxon>
    </lineage>
</organism>
<sequence>ISPVLAQRAPKTCNLKVPGWSEEASGNLLAQRAPARPASSCSPNEHPVLCYLKTC</sequence>
<dbReference type="Proteomes" id="UP000265520">
    <property type="component" value="Unassembled WGS sequence"/>
</dbReference>
<proteinExistence type="predicted"/>
<dbReference type="AlphaFoldDB" id="A0A392UUK9"/>
<protein>
    <submittedName>
        <fullName evidence="1">Uncharacterized protein</fullName>
    </submittedName>
</protein>
<feature type="non-terminal residue" evidence="1">
    <location>
        <position position="1"/>
    </location>
</feature>
<dbReference type="EMBL" id="LXQA010979152">
    <property type="protein sequence ID" value="MCI79676.1"/>
    <property type="molecule type" value="Genomic_DNA"/>
</dbReference>
<comment type="caution">
    <text evidence="1">The sequence shown here is derived from an EMBL/GenBank/DDBJ whole genome shotgun (WGS) entry which is preliminary data.</text>
</comment>
<accession>A0A392UUK9</accession>
<name>A0A392UUK9_9FABA</name>
<keyword evidence="2" id="KW-1185">Reference proteome</keyword>
<evidence type="ECO:0000313" key="2">
    <source>
        <dbReference type="Proteomes" id="UP000265520"/>
    </source>
</evidence>
<evidence type="ECO:0000313" key="1">
    <source>
        <dbReference type="EMBL" id="MCI79676.1"/>
    </source>
</evidence>
<reference evidence="1 2" key="1">
    <citation type="journal article" date="2018" name="Front. Plant Sci.">
        <title>Red Clover (Trifolium pratense) and Zigzag Clover (T. medium) - A Picture of Genomic Similarities and Differences.</title>
        <authorList>
            <person name="Dluhosova J."/>
            <person name="Istvanek J."/>
            <person name="Nedelnik J."/>
            <person name="Repkova J."/>
        </authorList>
    </citation>
    <scope>NUCLEOTIDE SEQUENCE [LARGE SCALE GENOMIC DNA]</scope>
    <source>
        <strain evidence="2">cv. 10/8</strain>
        <tissue evidence="1">Leaf</tissue>
    </source>
</reference>